<evidence type="ECO:0000256" key="1">
    <source>
        <dbReference type="ARBA" id="ARBA00006068"/>
    </source>
</evidence>
<dbReference type="InterPro" id="IPR050922">
    <property type="entry name" value="LytR/CpsA/Psr_CW_biosynth"/>
</dbReference>
<keyword evidence="2" id="KW-1133">Transmembrane helix</keyword>
<dbReference type="PATRIC" id="fig|1423769.4.peg.2698"/>
<evidence type="ECO:0000313" key="5">
    <source>
        <dbReference type="Proteomes" id="UP000051790"/>
    </source>
</evidence>
<accession>A0A0R1Q4T0</accession>
<evidence type="ECO:0000259" key="3">
    <source>
        <dbReference type="Pfam" id="PF03816"/>
    </source>
</evidence>
<dbReference type="OrthoDB" id="27330at2"/>
<dbReference type="InterPro" id="IPR004474">
    <property type="entry name" value="LytR_CpsA_psr"/>
</dbReference>
<dbReference type="NCBIfam" id="TIGR00350">
    <property type="entry name" value="lytR_cpsA_psr"/>
    <property type="match status" value="1"/>
</dbReference>
<dbReference type="Proteomes" id="UP000051790">
    <property type="component" value="Unassembled WGS sequence"/>
</dbReference>
<gene>
    <name evidence="4" type="ORF">FD01_GL002499</name>
</gene>
<keyword evidence="2" id="KW-0812">Transmembrane</keyword>
<dbReference type="Pfam" id="PF03816">
    <property type="entry name" value="LytR_cpsA_psr"/>
    <property type="match status" value="1"/>
</dbReference>
<evidence type="ECO:0000256" key="2">
    <source>
        <dbReference type="SAM" id="Phobius"/>
    </source>
</evidence>
<comment type="similarity">
    <text evidence="1">Belongs to the LytR/CpsA/Psr (LCP) family.</text>
</comment>
<organism evidence="4 5">
    <name type="scientific">Lacticaseibacillus manihotivorans DSM 13343 = JCM 12514</name>
    <dbReference type="NCBI Taxonomy" id="1423769"/>
    <lineage>
        <taxon>Bacteria</taxon>
        <taxon>Bacillati</taxon>
        <taxon>Bacillota</taxon>
        <taxon>Bacilli</taxon>
        <taxon>Lactobacillales</taxon>
        <taxon>Lactobacillaceae</taxon>
        <taxon>Lacticaseibacillus</taxon>
    </lineage>
</organism>
<dbReference type="RefSeq" id="WP_056964936.1">
    <property type="nucleotide sequence ID" value="NZ_AZEU01000292.1"/>
</dbReference>
<proteinExistence type="inferred from homology"/>
<sequence length="358" mass="39666">MQTRSSRRQQPHSTKPWVKWLWLVITVALFSAGAYGLRLYSQAKYAIDSTYSGLKTQKVSTDISNKKPFAALLLGVDTGALGRTYKGNSDTMIVAVVNPQKHTTKLISIPRDTVAQLIGTKSFNMQKINAAYNVGGSDMAINTVSKLVNVPIKYYLTINMGGLEKVVDDVGGVDVNVPFSYYDSHSNNKHFVKGKMHLNGEWALAYARMRHEDPQGDYGRQKRQQQVIKAILKKAVSFSSLSHFTKLLDTVSSNIQTNLTFSDMQSIFLNYRSAAKNVSTGTLQGQSAGVYSSLYDTYLDYQIPSTDAMQKVSDELRAALGLKSETINNENVKENAANSGFSWTSTADQTYTIYNPDL</sequence>
<name>A0A0R1Q4T0_9LACO</name>
<protein>
    <submittedName>
        <fullName evidence="4">Transcriptional regulator</fullName>
    </submittedName>
</protein>
<keyword evidence="2" id="KW-0472">Membrane</keyword>
<dbReference type="EMBL" id="AZEU01000292">
    <property type="protein sequence ID" value="KRL39597.1"/>
    <property type="molecule type" value="Genomic_DNA"/>
</dbReference>
<dbReference type="PANTHER" id="PTHR33392:SF6">
    <property type="entry name" value="POLYISOPRENYL-TEICHOIC ACID--PEPTIDOGLYCAN TEICHOIC ACID TRANSFERASE TAGU"/>
    <property type="match status" value="1"/>
</dbReference>
<reference evidence="4 5" key="1">
    <citation type="journal article" date="2015" name="Genome Announc.">
        <title>Expanding the biotechnology potential of lactobacilli through comparative genomics of 213 strains and associated genera.</title>
        <authorList>
            <person name="Sun Z."/>
            <person name="Harris H.M."/>
            <person name="McCann A."/>
            <person name="Guo C."/>
            <person name="Argimon S."/>
            <person name="Zhang W."/>
            <person name="Yang X."/>
            <person name="Jeffery I.B."/>
            <person name="Cooney J.C."/>
            <person name="Kagawa T.F."/>
            <person name="Liu W."/>
            <person name="Song Y."/>
            <person name="Salvetti E."/>
            <person name="Wrobel A."/>
            <person name="Rasinkangas P."/>
            <person name="Parkhill J."/>
            <person name="Rea M.C."/>
            <person name="O'Sullivan O."/>
            <person name="Ritari J."/>
            <person name="Douillard F.P."/>
            <person name="Paul Ross R."/>
            <person name="Yang R."/>
            <person name="Briner A.E."/>
            <person name="Felis G.E."/>
            <person name="de Vos W.M."/>
            <person name="Barrangou R."/>
            <person name="Klaenhammer T.R."/>
            <person name="Caufield P.W."/>
            <person name="Cui Y."/>
            <person name="Zhang H."/>
            <person name="O'Toole P.W."/>
        </authorList>
    </citation>
    <scope>NUCLEOTIDE SEQUENCE [LARGE SCALE GENOMIC DNA]</scope>
    <source>
        <strain evidence="4 5">DSM 13343</strain>
    </source>
</reference>
<dbReference type="Gene3D" id="3.40.630.190">
    <property type="entry name" value="LCP protein"/>
    <property type="match status" value="1"/>
</dbReference>
<dbReference type="AlphaFoldDB" id="A0A0R1Q4T0"/>
<feature type="transmembrane region" description="Helical" evidence="2">
    <location>
        <begin position="20"/>
        <end position="40"/>
    </location>
</feature>
<comment type="caution">
    <text evidence="4">The sequence shown here is derived from an EMBL/GenBank/DDBJ whole genome shotgun (WGS) entry which is preliminary data.</text>
</comment>
<evidence type="ECO:0000313" key="4">
    <source>
        <dbReference type="EMBL" id="KRL39597.1"/>
    </source>
</evidence>
<feature type="domain" description="Cell envelope-related transcriptional attenuator" evidence="3">
    <location>
        <begin position="88"/>
        <end position="235"/>
    </location>
</feature>
<dbReference type="PANTHER" id="PTHR33392">
    <property type="entry name" value="POLYISOPRENYL-TEICHOIC ACID--PEPTIDOGLYCAN TEICHOIC ACID TRANSFERASE TAGU"/>
    <property type="match status" value="1"/>
</dbReference>
<keyword evidence="5" id="KW-1185">Reference proteome</keyword>